<protein>
    <submittedName>
        <fullName evidence="1">DUF3617 family protein</fullName>
    </submittedName>
</protein>
<proteinExistence type="predicted"/>
<dbReference type="AlphaFoldDB" id="A0A418NNN2"/>
<dbReference type="Pfam" id="PF12276">
    <property type="entry name" value="DUF3617"/>
    <property type="match status" value="1"/>
</dbReference>
<keyword evidence="2" id="KW-1185">Reference proteome</keyword>
<gene>
    <name evidence="1" type="ORF">D2V07_16850</name>
</gene>
<accession>A0A418NNN2</accession>
<comment type="caution">
    <text evidence="1">The sequence shown here is derived from an EMBL/GenBank/DDBJ whole genome shotgun (WGS) entry which is preliminary data.</text>
</comment>
<dbReference type="EMBL" id="QXFL01000011">
    <property type="protein sequence ID" value="RIV83127.1"/>
    <property type="molecule type" value="Genomic_DNA"/>
</dbReference>
<reference evidence="1 2" key="1">
    <citation type="submission" date="2018-08" db="EMBL/GenBank/DDBJ databases">
        <title>Erythrobacter zhengii sp.nov., a bacterium isolated from deep-sea sediment.</title>
        <authorList>
            <person name="Fang C."/>
            <person name="Wu Y.-H."/>
            <person name="Sun C."/>
            <person name="Wang H."/>
            <person name="Cheng H."/>
            <person name="Meng F.-X."/>
            <person name="Wang C.-S."/>
            <person name="Xu X.-W."/>
        </authorList>
    </citation>
    <scope>NUCLEOTIDE SEQUENCE [LARGE SCALE GENOMIC DNA]</scope>
    <source>
        <strain evidence="1 2">V18</strain>
    </source>
</reference>
<dbReference type="Proteomes" id="UP000286576">
    <property type="component" value="Unassembled WGS sequence"/>
</dbReference>
<name>A0A418NNN2_9SPHN</name>
<evidence type="ECO:0000313" key="1">
    <source>
        <dbReference type="EMBL" id="RIV83127.1"/>
    </source>
</evidence>
<evidence type="ECO:0000313" key="2">
    <source>
        <dbReference type="Proteomes" id="UP000286576"/>
    </source>
</evidence>
<organism evidence="1 2">
    <name type="scientific">Aurantiacibacter zhengii</name>
    <dbReference type="NCBI Taxonomy" id="2307003"/>
    <lineage>
        <taxon>Bacteria</taxon>
        <taxon>Pseudomonadati</taxon>
        <taxon>Pseudomonadota</taxon>
        <taxon>Alphaproteobacteria</taxon>
        <taxon>Sphingomonadales</taxon>
        <taxon>Erythrobacteraceae</taxon>
        <taxon>Aurantiacibacter</taxon>
    </lineage>
</organism>
<sequence>MRWQAGCLSLHPLFEPTGRDRRNLPDKGISMRFINTLPLLAGLALAACGDSGTVEDPANDPEGVAEAMANLPKPQAGEYRTVGELVEVSVPGMSEEETAMMREFMTRMFAEPQSQCLTAEQAEEGYESMVGNMGQDNDACEMTTFNATSDGFSAKMNCDDGEGNVGTMSYEGEVTSTSMDATMTIDGTDPNMGDLRMVVRLQSERVGECAADAG</sequence>
<dbReference type="InterPro" id="IPR022061">
    <property type="entry name" value="DUF3617"/>
</dbReference>